<dbReference type="RefSeq" id="WP_126724460.1">
    <property type="nucleotide sequence ID" value="NZ_RYZH01000009.1"/>
</dbReference>
<feature type="domain" description="DinB-like" evidence="2">
    <location>
        <begin position="16"/>
        <end position="148"/>
    </location>
</feature>
<reference evidence="3 4" key="1">
    <citation type="submission" date="2018-12" db="EMBL/GenBank/DDBJ databases">
        <authorList>
            <person name="Toschakov S.V."/>
        </authorList>
    </citation>
    <scope>NUCLEOTIDE SEQUENCE [LARGE SCALE GENOMIC DNA]</scope>
    <source>
        <strain evidence="3 4">GM2012</strain>
    </source>
</reference>
<proteinExistence type="predicted"/>
<dbReference type="InterPro" id="IPR034660">
    <property type="entry name" value="DinB/YfiT-like"/>
</dbReference>
<protein>
    <submittedName>
        <fullName evidence="3">DinB family protein</fullName>
    </submittedName>
</protein>
<name>A0A432MM65_9BACT</name>
<feature type="compositionally biased region" description="Basic and acidic residues" evidence="1">
    <location>
        <begin position="75"/>
        <end position="85"/>
    </location>
</feature>
<organism evidence="3 4">
    <name type="scientific">Tautonia sociabilis</name>
    <dbReference type="NCBI Taxonomy" id="2080755"/>
    <lineage>
        <taxon>Bacteria</taxon>
        <taxon>Pseudomonadati</taxon>
        <taxon>Planctomycetota</taxon>
        <taxon>Planctomycetia</taxon>
        <taxon>Isosphaerales</taxon>
        <taxon>Isosphaeraceae</taxon>
        <taxon>Tautonia</taxon>
    </lineage>
</organism>
<gene>
    <name evidence="3" type="ORF">TsocGM_06320</name>
</gene>
<sequence>MNAKDVIRNTIDMSSMVIDSYLKDLSDADLLVRPVAGMNHIAWQLGHLIGAERHFVELVAPGSSPALPDDFQQGHGRDKHTEDDPSKFYPLARYRELWGAQRQATLALLDRLAEADLDRSDATFPPFAPTVGALLNMVGNHPMMHAGQFVAVRRALGKPVSL</sequence>
<dbReference type="OrthoDB" id="267642at2"/>
<dbReference type="AlphaFoldDB" id="A0A432MM65"/>
<dbReference type="Gene3D" id="1.20.120.450">
    <property type="entry name" value="dinb family like domain"/>
    <property type="match status" value="1"/>
</dbReference>
<evidence type="ECO:0000313" key="3">
    <source>
        <dbReference type="EMBL" id="RUL88534.1"/>
    </source>
</evidence>
<feature type="region of interest" description="Disordered" evidence="1">
    <location>
        <begin position="66"/>
        <end position="85"/>
    </location>
</feature>
<reference evidence="3 4" key="2">
    <citation type="submission" date="2019-01" db="EMBL/GenBank/DDBJ databases">
        <title>Tautonia sociabilis, a novel thermotolerant planctomycete of Isosphaeraceae family, isolated from a 4000 m deep subterranean habitat.</title>
        <authorList>
            <person name="Kovaleva O.L."/>
            <person name="Elcheninov A.G."/>
            <person name="Van Heerden E."/>
            <person name="Toshchakov S.V."/>
            <person name="Novikov A."/>
            <person name="Bonch-Osmolovskaya E.A."/>
            <person name="Kublanov I.V."/>
        </authorList>
    </citation>
    <scope>NUCLEOTIDE SEQUENCE [LARGE SCALE GENOMIC DNA]</scope>
    <source>
        <strain evidence="3 4">GM2012</strain>
    </source>
</reference>
<dbReference type="Proteomes" id="UP000280296">
    <property type="component" value="Unassembled WGS sequence"/>
</dbReference>
<accession>A0A432MM65</accession>
<comment type="caution">
    <text evidence="3">The sequence shown here is derived from an EMBL/GenBank/DDBJ whole genome shotgun (WGS) entry which is preliminary data.</text>
</comment>
<evidence type="ECO:0000259" key="2">
    <source>
        <dbReference type="Pfam" id="PF12867"/>
    </source>
</evidence>
<dbReference type="EMBL" id="RYZH01000009">
    <property type="protein sequence ID" value="RUL88534.1"/>
    <property type="molecule type" value="Genomic_DNA"/>
</dbReference>
<keyword evidence="4" id="KW-1185">Reference proteome</keyword>
<dbReference type="SUPFAM" id="SSF109854">
    <property type="entry name" value="DinB/YfiT-like putative metalloenzymes"/>
    <property type="match status" value="1"/>
</dbReference>
<dbReference type="Pfam" id="PF12867">
    <property type="entry name" value="DinB_2"/>
    <property type="match status" value="1"/>
</dbReference>
<evidence type="ECO:0000256" key="1">
    <source>
        <dbReference type="SAM" id="MobiDB-lite"/>
    </source>
</evidence>
<evidence type="ECO:0000313" key="4">
    <source>
        <dbReference type="Proteomes" id="UP000280296"/>
    </source>
</evidence>
<dbReference type="InterPro" id="IPR024775">
    <property type="entry name" value="DinB-like"/>
</dbReference>